<reference evidence="3" key="1">
    <citation type="journal article" date="2017" name="Nature">
        <title>The sunflower genome provides insights into oil metabolism, flowering and Asterid evolution.</title>
        <authorList>
            <person name="Badouin H."/>
            <person name="Gouzy J."/>
            <person name="Grassa C.J."/>
            <person name="Murat F."/>
            <person name="Staton S.E."/>
            <person name="Cottret L."/>
            <person name="Lelandais-Briere C."/>
            <person name="Owens G.L."/>
            <person name="Carrere S."/>
            <person name="Mayjonade B."/>
            <person name="Legrand L."/>
            <person name="Gill N."/>
            <person name="Kane N.C."/>
            <person name="Bowers J.E."/>
            <person name="Hubner S."/>
            <person name="Bellec A."/>
            <person name="Berard A."/>
            <person name="Berges H."/>
            <person name="Blanchet N."/>
            <person name="Boniface M.C."/>
            <person name="Brunel D."/>
            <person name="Catrice O."/>
            <person name="Chaidir N."/>
            <person name="Claudel C."/>
            <person name="Donnadieu C."/>
            <person name="Faraut T."/>
            <person name="Fievet G."/>
            <person name="Helmstetter N."/>
            <person name="King M."/>
            <person name="Knapp S.J."/>
            <person name="Lai Z."/>
            <person name="Le Paslier M.C."/>
            <person name="Lippi Y."/>
            <person name="Lorenzon L."/>
            <person name="Mandel J.R."/>
            <person name="Marage G."/>
            <person name="Marchand G."/>
            <person name="Marquand E."/>
            <person name="Bret-Mestries E."/>
            <person name="Morien E."/>
            <person name="Nambeesan S."/>
            <person name="Nguyen T."/>
            <person name="Pegot-Espagnet P."/>
            <person name="Pouilly N."/>
            <person name="Raftis F."/>
            <person name="Sallet E."/>
            <person name="Schiex T."/>
            <person name="Thomas J."/>
            <person name="Vandecasteele C."/>
            <person name="Vares D."/>
            <person name="Vear F."/>
            <person name="Vautrin S."/>
            <person name="Crespi M."/>
            <person name="Mangin B."/>
            <person name="Burke J.M."/>
            <person name="Salse J."/>
            <person name="Munos S."/>
            <person name="Vincourt P."/>
            <person name="Rieseberg L.H."/>
            <person name="Langlade N.B."/>
        </authorList>
    </citation>
    <scope>NUCLEOTIDE SEQUENCE [LARGE SCALE GENOMIC DNA]</scope>
    <source>
        <strain evidence="3">cv. SF193</strain>
    </source>
</reference>
<evidence type="ECO:0000313" key="2">
    <source>
        <dbReference type="EMBL" id="OTG29518.1"/>
    </source>
</evidence>
<dbReference type="InParanoid" id="A0A251V1M2"/>
<feature type="compositionally biased region" description="Basic and acidic residues" evidence="1">
    <location>
        <begin position="139"/>
        <end position="152"/>
    </location>
</feature>
<dbReference type="Proteomes" id="UP000215914">
    <property type="component" value="Chromosome 4"/>
</dbReference>
<proteinExistence type="predicted"/>
<name>A0A251V1M2_HELAN</name>
<accession>A0A251V1M2</accession>
<organism evidence="2 3">
    <name type="scientific">Helianthus annuus</name>
    <name type="common">Common sunflower</name>
    <dbReference type="NCBI Taxonomy" id="4232"/>
    <lineage>
        <taxon>Eukaryota</taxon>
        <taxon>Viridiplantae</taxon>
        <taxon>Streptophyta</taxon>
        <taxon>Embryophyta</taxon>
        <taxon>Tracheophyta</taxon>
        <taxon>Spermatophyta</taxon>
        <taxon>Magnoliopsida</taxon>
        <taxon>eudicotyledons</taxon>
        <taxon>Gunneridae</taxon>
        <taxon>Pentapetalae</taxon>
        <taxon>asterids</taxon>
        <taxon>campanulids</taxon>
        <taxon>Asterales</taxon>
        <taxon>Asteraceae</taxon>
        <taxon>Asteroideae</taxon>
        <taxon>Heliantheae alliance</taxon>
        <taxon>Heliantheae</taxon>
        <taxon>Helianthus</taxon>
    </lineage>
</organism>
<dbReference type="EMBL" id="CM007893">
    <property type="protein sequence ID" value="OTG29518.1"/>
    <property type="molecule type" value="Genomic_DNA"/>
</dbReference>
<dbReference type="AlphaFoldDB" id="A0A251V1M2"/>
<evidence type="ECO:0000313" key="3">
    <source>
        <dbReference type="Proteomes" id="UP000215914"/>
    </source>
</evidence>
<feature type="region of interest" description="Disordered" evidence="1">
    <location>
        <begin position="101"/>
        <end position="152"/>
    </location>
</feature>
<protein>
    <submittedName>
        <fullName evidence="2">Uncharacterized protein</fullName>
    </submittedName>
</protein>
<keyword evidence="3" id="KW-1185">Reference proteome</keyword>
<sequence length="178" mass="19588">MSSNPKHIHHDQHTYYSKINPNPSFSFHICAHNTTEALSSLLHFRRPEKLRPATGATVFAGRSTPTLSEFLSISSQQVTGVTSGHDSDRRSDAGFSVKQLHTPPLVRLVKHPSHPPPPVASPNEGPATALATAHGGGSQEKERDKQLDRGGADARSLTAVLFRMMDDVIGDRRQQWQW</sequence>
<evidence type="ECO:0000256" key="1">
    <source>
        <dbReference type="SAM" id="MobiDB-lite"/>
    </source>
</evidence>
<gene>
    <name evidence="2" type="ORF">HannXRQ_Chr04g0123151</name>
</gene>